<dbReference type="Pfam" id="PF00384">
    <property type="entry name" value="Molybdopterin"/>
    <property type="match status" value="1"/>
</dbReference>
<feature type="domain" description="Molybdopterin dinucleotide-binding" evidence="7">
    <location>
        <begin position="632"/>
        <end position="743"/>
    </location>
</feature>
<proteinExistence type="inferred from homology"/>
<dbReference type="InterPro" id="IPR011888">
    <property type="entry name" value="Anaer_DMSO_reductase"/>
</dbReference>
<dbReference type="PROSITE" id="PS00932">
    <property type="entry name" value="MOLYBDOPTERIN_PROK_3"/>
    <property type="match status" value="1"/>
</dbReference>
<dbReference type="InterPro" id="IPR006657">
    <property type="entry name" value="MoPterin_dinucl-bd_dom"/>
</dbReference>
<accession>A0ABT2S0I6</accession>
<comment type="cofactor">
    <cofactor evidence="1">
        <name>Mo-bis(molybdopterin guanine dinucleotide)</name>
        <dbReference type="ChEBI" id="CHEBI:60539"/>
    </cofactor>
</comment>
<evidence type="ECO:0000256" key="3">
    <source>
        <dbReference type="ARBA" id="ARBA00022505"/>
    </source>
</evidence>
<dbReference type="Gene3D" id="2.40.40.20">
    <property type="match status" value="1"/>
</dbReference>
<evidence type="ECO:0000256" key="4">
    <source>
        <dbReference type="ARBA" id="ARBA00022723"/>
    </source>
</evidence>
<dbReference type="InterPro" id="IPR009010">
    <property type="entry name" value="Asp_de-COase-like_dom_sf"/>
</dbReference>
<comment type="similarity">
    <text evidence="2">Belongs to the prokaryotic molybdopterin-containing oxidoreductase family.</text>
</comment>
<dbReference type="CDD" id="cd02794">
    <property type="entry name" value="MopB_CT_DmsA-EC"/>
    <property type="match status" value="1"/>
</dbReference>
<evidence type="ECO:0000256" key="5">
    <source>
        <dbReference type="ARBA" id="ARBA00023002"/>
    </source>
</evidence>
<dbReference type="Proteomes" id="UP001652461">
    <property type="component" value="Unassembled WGS sequence"/>
</dbReference>
<dbReference type="InterPro" id="IPR006655">
    <property type="entry name" value="Mopterin_OxRdtase_prok_CS"/>
</dbReference>
<keyword evidence="9" id="KW-1185">Reference proteome</keyword>
<dbReference type="NCBIfam" id="TIGR02166">
    <property type="entry name" value="dmsA_ynfE"/>
    <property type="match status" value="1"/>
</dbReference>
<dbReference type="SUPFAM" id="SSF53706">
    <property type="entry name" value="Formate dehydrogenase/DMSO reductase, domains 1-3"/>
    <property type="match status" value="1"/>
</dbReference>
<dbReference type="EMBL" id="JAOQKC010000025">
    <property type="protein sequence ID" value="MCU6698099.1"/>
    <property type="molecule type" value="Genomic_DNA"/>
</dbReference>
<dbReference type="Pfam" id="PF01568">
    <property type="entry name" value="Molydop_binding"/>
    <property type="match status" value="1"/>
</dbReference>
<dbReference type="PANTHER" id="PTHR43742:SF3">
    <property type="entry name" value="DIMETHYL SULFOXIDE REDUCTASE DMSA"/>
    <property type="match status" value="1"/>
</dbReference>
<dbReference type="InterPro" id="IPR050612">
    <property type="entry name" value="Prok_Mopterin_Oxidored"/>
</dbReference>
<gene>
    <name evidence="8" type="ORF">OCV63_14545</name>
</gene>
<evidence type="ECO:0000256" key="1">
    <source>
        <dbReference type="ARBA" id="ARBA00001942"/>
    </source>
</evidence>
<evidence type="ECO:0000313" key="9">
    <source>
        <dbReference type="Proteomes" id="UP001652461"/>
    </source>
</evidence>
<keyword evidence="5" id="KW-0560">Oxidoreductase</keyword>
<dbReference type="Gene3D" id="2.20.25.90">
    <property type="entry name" value="ADC-like domains"/>
    <property type="match status" value="1"/>
</dbReference>
<evidence type="ECO:0000313" key="8">
    <source>
        <dbReference type="EMBL" id="MCU6698099.1"/>
    </source>
</evidence>
<keyword evidence="4" id="KW-0479">Metal-binding</keyword>
<dbReference type="Gene3D" id="3.40.228.10">
    <property type="entry name" value="Dimethylsulfoxide Reductase, domain 2"/>
    <property type="match status" value="1"/>
</dbReference>
<name>A0ABT2S0I6_9FIRM</name>
<protein>
    <submittedName>
        <fullName evidence="8">Molybdopterin-dependent oxidoreductase</fullName>
    </submittedName>
</protein>
<organism evidence="8 9">
    <name type="scientific">Laedolimicola ammoniilytica</name>
    <dbReference type="NCBI Taxonomy" id="2981771"/>
    <lineage>
        <taxon>Bacteria</taxon>
        <taxon>Bacillati</taxon>
        <taxon>Bacillota</taxon>
        <taxon>Clostridia</taxon>
        <taxon>Lachnospirales</taxon>
        <taxon>Lachnospiraceae</taxon>
        <taxon>Laedolimicola</taxon>
    </lineage>
</organism>
<evidence type="ECO:0000259" key="7">
    <source>
        <dbReference type="Pfam" id="PF01568"/>
    </source>
</evidence>
<dbReference type="RefSeq" id="WP_158365032.1">
    <property type="nucleotide sequence ID" value="NZ_JAOQKC010000025.1"/>
</dbReference>
<dbReference type="PANTHER" id="PTHR43742">
    <property type="entry name" value="TRIMETHYLAMINE-N-OXIDE REDUCTASE"/>
    <property type="match status" value="1"/>
</dbReference>
<dbReference type="InterPro" id="IPR006656">
    <property type="entry name" value="Mopterin_OxRdtase"/>
</dbReference>
<feature type="domain" description="Molybdopterin oxidoreductase" evidence="6">
    <location>
        <begin position="65"/>
        <end position="519"/>
    </location>
</feature>
<dbReference type="SUPFAM" id="SSF50692">
    <property type="entry name" value="ADC-like"/>
    <property type="match status" value="1"/>
</dbReference>
<evidence type="ECO:0000259" key="6">
    <source>
        <dbReference type="Pfam" id="PF00384"/>
    </source>
</evidence>
<evidence type="ECO:0000256" key="2">
    <source>
        <dbReference type="ARBA" id="ARBA00010312"/>
    </source>
</evidence>
<dbReference type="Gene3D" id="3.40.50.740">
    <property type="match status" value="1"/>
</dbReference>
<comment type="caution">
    <text evidence="8">The sequence shown here is derived from an EMBL/GenBank/DDBJ whole genome shotgun (WGS) entry which is preliminary data.</text>
</comment>
<reference evidence="8 9" key="1">
    <citation type="journal article" date="2021" name="ISME Commun">
        <title>Automated analysis of genomic sequences facilitates high-throughput and comprehensive description of bacteria.</title>
        <authorList>
            <person name="Hitch T.C.A."/>
        </authorList>
    </citation>
    <scope>NUCLEOTIDE SEQUENCE [LARGE SCALE GENOMIC DNA]</scope>
    <source>
        <strain evidence="8 9">Sanger_04</strain>
    </source>
</reference>
<keyword evidence="3" id="KW-0500">Molybdenum</keyword>
<sequence>MSEIKIIPTTGRNNCGGRCIIYAHVRDGVIEKLSTETRGTPDHPVPLCACAKGLNYHKTFLGEDRLRYPMKRIGERGEGKFVRISWKEALDILTEEYIRIRDTYGPGSRYINDGCGISAIMCGDRMMQRLLALDGGYLGCYNSYSSACIRNATKITYGTCETGTYPSDWMNSRLIILWGHNPAETKFDSSTLFYLKKAKAAGIPIIVIDPRKNDTVLALDAEWIPIRPATDSALADAMAYVILREDLQDQTFLDNCCLGFDSAHMPEGADPSQNCRSYLLGEHDGIPKTPEWAEKITGIPAGTIRSLAVRYATARPAALIQGYGPQRNAYGEQSARGAILLSCLTGNVGVSGGYAGGTGDCSTHEQPSFPVPDNPYNRRLPVFLWTDAVDHGLKMTEYDGLRTCHQGIFDNPTGLTLDSNIKMIFNLASNTLINQHGDINRTVKLLKDTSKCEFIVCSDLFMTASARFADLLLPGVSMFEEENITKPWRYTEFLGFNNKVIEPLSECRTEYDWIRELAGRIGLEDAFTEGRDYEQWLRYLYEDLRTREPELPEYNVFREKGIYKYEEKGYPIPFEKEVRDPAHHPFPTPSGRIELFSTKLWHAPLKDFIPPIPRYVAPPEGPEDPLTRRYPLQLSGWHTKARSHTVHDNNPRLRKLDPQQLWIHSEDAATRGIQDGDLVLIYNDRGQIKVPAKITDRIAKGVTALSQGAWYTPDDNGVDVRGSINVLTSQRPTPFARGNGQHTNLVEVEKL</sequence>